<dbReference type="InterPro" id="IPR006046">
    <property type="entry name" value="Alpha_amylase"/>
</dbReference>
<accession>A0A8T9CM72</accession>
<dbReference type="PRINTS" id="PR00110">
    <property type="entry name" value="ALPHAAMYLASE"/>
</dbReference>
<dbReference type="InterPro" id="IPR045857">
    <property type="entry name" value="O16G_dom_2"/>
</dbReference>
<keyword evidence="5" id="KW-0119">Carbohydrate metabolism</keyword>
<evidence type="ECO:0000259" key="6">
    <source>
        <dbReference type="SMART" id="SM00642"/>
    </source>
</evidence>
<dbReference type="Proteomes" id="UP000460654">
    <property type="component" value="Unassembled WGS sequence"/>
</dbReference>
<feature type="domain" description="Glycosyl hydrolase family 13 catalytic" evidence="6">
    <location>
        <begin position="2"/>
        <end position="296"/>
    </location>
</feature>
<proteinExistence type="inferred from homology"/>
<name>A0A8T9CM72_ECOLX</name>
<dbReference type="GO" id="GO:0043169">
    <property type="term" value="F:cation binding"/>
    <property type="evidence" value="ECO:0007669"/>
    <property type="project" value="InterPro"/>
</dbReference>
<dbReference type="SUPFAM" id="SSF51445">
    <property type="entry name" value="(Trans)glycosidases"/>
    <property type="match status" value="1"/>
</dbReference>
<dbReference type="PANTHER" id="PTHR10357:SF210">
    <property type="entry name" value="MALTODEXTRIN GLUCOSIDASE"/>
    <property type="match status" value="1"/>
</dbReference>
<organism evidence="7 8">
    <name type="scientific">Escherichia coli</name>
    <dbReference type="NCBI Taxonomy" id="562"/>
    <lineage>
        <taxon>Bacteria</taxon>
        <taxon>Pseudomonadati</taxon>
        <taxon>Pseudomonadota</taxon>
        <taxon>Gammaproteobacteria</taxon>
        <taxon>Enterobacterales</taxon>
        <taxon>Enterobacteriaceae</taxon>
        <taxon>Escherichia</taxon>
    </lineage>
</organism>
<evidence type="ECO:0000256" key="2">
    <source>
        <dbReference type="ARBA" id="ARBA00022801"/>
    </source>
</evidence>
<comment type="similarity">
    <text evidence="1 4">Belongs to the glycosyl hydrolase 13 family.</text>
</comment>
<evidence type="ECO:0000256" key="1">
    <source>
        <dbReference type="ARBA" id="ARBA00008061"/>
    </source>
</evidence>
<evidence type="ECO:0000256" key="3">
    <source>
        <dbReference type="ARBA" id="ARBA00023295"/>
    </source>
</evidence>
<dbReference type="EMBL" id="QYOH01000191">
    <property type="protein sequence ID" value="TXU28112.1"/>
    <property type="molecule type" value="Genomic_DNA"/>
</dbReference>
<dbReference type="PANTHER" id="PTHR10357">
    <property type="entry name" value="ALPHA-AMYLASE FAMILY MEMBER"/>
    <property type="match status" value="1"/>
</dbReference>
<dbReference type="SMART" id="SM00642">
    <property type="entry name" value="Aamy"/>
    <property type="match status" value="1"/>
</dbReference>
<dbReference type="InterPro" id="IPR017853">
    <property type="entry name" value="GH"/>
</dbReference>
<comment type="catalytic activity">
    <reaction evidence="5">
        <text>Endohydrolysis of (1-&gt;4)-alpha-D-glucosidic linkages in polysaccharides containing three or more (1-&gt;4)-alpha-linked D-glucose units.</text>
        <dbReference type="EC" id="3.2.1.1"/>
    </reaction>
</comment>
<evidence type="ECO:0000256" key="5">
    <source>
        <dbReference type="RuleBase" id="RU361134"/>
    </source>
</evidence>
<gene>
    <name evidence="7" type="ORF">D4N09_26900</name>
</gene>
<feature type="non-terminal residue" evidence="7">
    <location>
        <position position="1"/>
    </location>
</feature>
<dbReference type="RefSeq" id="WP_148497002.1">
    <property type="nucleotide sequence ID" value="NZ_QYOH01000191.1"/>
</dbReference>
<evidence type="ECO:0000313" key="8">
    <source>
        <dbReference type="Proteomes" id="UP000460654"/>
    </source>
</evidence>
<protein>
    <recommendedName>
        <fullName evidence="5">Alpha-amylase</fullName>
        <ecNumber evidence="5">3.2.1.1</ecNumber>
    </recommendedName>
</protein>
<comment type="caution">
    <text evidence="7">The sequence shown here is derived from an EMBL/GenBank/DDBJ whole genome shotgun (WGS) entry which is preliminary data.</text>
</comment>
<reference evidence="7 8" key="1">
    <citation type="submission" date="2018-09" db="EMBL/GenBank/DDBJ databases">
        <title>Persistent metagenomic signatures of early life antibiotic treatment in the infant gut microbiota and resistome.</title>
        <authorList>
            <person name="Gasparrini A.J."/>
        </authorList>
    </citation>
    <scope>NUCLEOTIDE SEQUENCE [LARGE SCALE GENOMIC DNA]</scope>
    <source>
        <strain evidence="7 8">T0181B.E-10</strain>
    </source>
</reference>
<dbReference type="CDD" id="cd11338">
    <property type="entry name" value="AmyAc_CMD"/>
    <property type="match status" value="1"/>
</dbReference>
<dbReference type="GO" id="GO:0005975">
    <property type="term" value="P:carbohydrate metabolic process"/>
    <property type="evidence" value="ECO:0007669"/>
    <property type="project" value="InterPro"/>
</dbReference>
<keyword evidence="2 5" id="KW-0378">Hydrolase</keyword>
<evidence type="ECO:0000313" key="7">
    <source>
        <dbReference type="EMBL" id="TXU28112.1"/>
    </source>
</evidence>
<dbReference type="Gene3D" id="3.20.20.80">
    <property type="entry name" value="Glycosidases"/>
    <property type="match status" value="2"/>
</dbReference>
<evidence type="ECO:0000256" key="4">
    <source>
        <dbReference type="RuleBase" id="RU003615"/>
    </source>
</evidence>
<dbReference type="InterPro" id="IPR006047">
    <property type="entry name" value="GH13_cat_dom"/>
</dbReference>
<dbReference type="AlphaFoldDB" id="A0A8T9CM72"/>
<dbReference type="Gene3D" id="3.90.400.10">
    <property type="entry name" value="Oligo-1,6-glucosidase, Domain 2"/>
    <property type="match status" value="1"/>
</dbReference>
<dbReference type="Pfam" id="PF00128">
    <property type="entry name" value="Alpha-amylase"/>
    <property type="match status" value="1"/>
</dbReference>
<dbReference type="GO" id="GO:0004556">
    <property type="term" value="F:alpha-amylase activity"/>
    <property type="evidence" value="ECO:0007669"/>
    <property type="project" value="UniProtKB-UniRule"/>
</dbReference>
<dbReference type="EC" id="3.2.1.1" evidence="5"/>
<keyword evidence="3 5" id="KW-0326">Glycosidase</keyword>
<sequence>FSVDPHLGGNIAFHTLIEEAHKRGIKIMLDAVFNHLGVDSPIWLDVVRNGANSRYADWFWIHKFPVYPDTPKSEWDFKNFNYETFGNVIEMPKLNTENEECREYLLSIVRYWTQNFDIDGWRLDVANEVDHHFWRDFRKVIKDIKPECYILGEIWHEGTPWLRGDQFDSLMNYPLTYGIIDYFALQDTTKQEFMTSVTRSYLCYPKNITEVMFNLLDSHDTARILSVCLNDKRKVKLAYLFMLTQAGSPCIYYGSEIGIDGFKSMTLENNRKCMIWDENKQDLELRQFIRWLIRLRKKHPQWCEESIQWKDVEHPTVIAYQRDNITFFLNNSEDTANFIYDGRSMEISGFSYEIEGLPAADLYDF</sequence>